<dbReference type="PANTHER" id="PTHR11080">
    <property type="entry name" value="PYRAZINAMIDASE/NICOTINAMIDASE"/>
    <property type="match status" value="1"/>
</dbReference>
<dbReference type="InterPro" id="IPR000868">
    <property type="entry name" value="Isochorismatase-like_dom"/>
</dbReference>
<sequence>MRLKMKKEALLIVDYQYDFVDPDGSLYIPQAETLKPYLENLIQRFHNNHQLVVASMDFHPNNHLSFKIWPPHCVQGSFGSNLYLDNDVINKIDRVIIKGVDQNCESYSAFFDDFKKSNGLDEYLKLNQITDLTIVGVALNICVKHTYDDAIKLGYKAQIDLNGSIGLEG</sequence>
<dbReference type="AlphaFoldDB" id="A0A2S0NKT0"/>
<evidence type="ECO:0000256" key="2">
    <source>
        <dbReference type="ARBA" id="ARBA00022642"/>
    </source>
</evidence>
<dbReference type="InterPro" id="IPR036380">
    <property type="entry name" value="Isochorismatase-like_sf"/>
</dbReference>
<evidence type="ECO:0000256" key="4">
    <source>
        <dbReference type="ARBA" id="ARBA00022801"/>
    </source>
</evidence>
<dbReference type="GO" id="GO:0008936">
    <property type="term" value="F:nicotinamidase activity"/>
    <property type="evidence" value="ECO:0007669"/>
    <property type="project" value="UniProtKB-EC"/>
</dbReference>
<dbReference type="GO" id="GO:0046872">
    <property type="term" value="F:metal ion binding"/>
    <property type="evidence" value="ECO:0007669"/>
    <property type="project" value="UniProtKB-KW"/>
</dbReference>
<comment type="similarity">
    <text evidence="1">Belongs to the isochorismatase family.</text>
</comment>
<proteinExistence type="inferred from homology"/>
<evidence type="ECO:0000256" key="6">
    <source>
        <dbReference type="ARBA" id="ARBA00039017"/>
    </source>
</evidence>
<evidence type="ECO:0000313" key="9">
    <source>
        <dbReference type="EMBL" id="AVP49633.1"/>
    </source>
</evidence>
<keyword evidence="4" id="KW-0378">Hydrolase</keyword>
<dbReference type="SUPFAM" id="SSF52499">
    <property type="entry name" value="Isochorismatase-like hydrolases"/>
    <property type="match status" value="1"/>
</dbReference>
<dbReference type="PANTHER" id="PTHR11080:SF2">
    <property type="entry name" value="LD05707P"/>
    <property type="match status" value="1"/>
</dbReference>
<evidence type="ECO:0000313" key="10">
    <source>
        <dbReference type="Proteomes" id="UP000239250"/>
    </source>
</evidence>
<dbReference type="InterPro" id="IPR052347">
    <property type="entry name" value="Isochorismatase_Nicotinamidase"/>
</dbReference>
<dbReference type="EC" id="3.5.1.19" evidence="6"/>
<dbReference type="Pfam" id="PF00857">
    <property type="entry name" value="Isochorismatase"/>
    <property type="match status" value="1"/>
</dbReference>
<gene>
    <name evidence="9" type="ORF">C5T88_03605</name>
</gene>
<organism evidence="9 10">
    <name type="scientific">Williamsoniiplasma luminosum</name>
    <dbReference type="NCBI Taxonomy" id="214888"/>
    <lineage>
        <taxon>Bacteria</taxon>
        <taxon>Bacillati</taxon>
        <taxon>Mycoplasmatota</taxon>
        <taxon>Mollicutes</taxon>
        <taxon>Entomoplasmatales</taxon>
        <taxon>Williamsoniiplasma</taxon>
    </lineage>
</organism>
<comment type="pathway">
    <text evidence="5">Cofactor biosynthesis; nicotinate biosynthesis; nicotinate from nicotinamide: step 1/1.</text>
</comment>
<accession>A0A2S0NKT0</accession>
<evidence type="ECO:0000256" key="7">
    <source>
        <dbReference type="ARBA" id="ARBA00043224"/>
    </source>
</evidence>
<evidence type="ECO:0000256" key="5">
    <source>
        <dbReference type="ARBA" id="ARBA00037900"/>
    </source>
</evidence>
<dbReference type="RefSeq" id="WP_369689458.1">
    <property type="nucleotide sequence ID" value="NZ_CP027019.1"/>
</dbReference>
<keyword evidence="2" id="KW-0662">Pyridine nucleotide biosynthesis</keyword>
<dbReference type="EMBL" id="CP027019">
    <property type="protein sequence ID" value="AVP49633.1"/>
    <property type="molecule type" value="Genomic_DNA"/>
</dbReference>
<feature type="domain" description="Isochorismatase-like" evidence="8">
    <location>
        <begin position="9"/>
        <end position="159"/>
    </location>
</feature>
<dbReference type="Gene3D" id="3.40.50.850">
    <property type="entry name" value="Isochorismatase-like"/>
    <property type="match status" value="1"/>
</dbReference>
<name>A0A2S0NKT0_9MOLU</name>
<evidence type="ECO:0000256" key="3">
    <source>
        <dbReference type="ARBA" id="ARBA00022723"/>
    </source>
</evidence>
<reference evidence="10" key="1">
    <citation type="submission" date="2018-02" db="EMBL/GenBank/DDBJ databases">
        <title>Firefly genomes illuminate parallel origins of bioluminescence in beetles.</title>
        <authorList>
            <person name="Fallon T.R."/>
            <person name="Lower S.E.S."/>
            <person name="Behringer M."/>
            <person name="Weng J.-K."/>
        </authorList>
    </citation>
    <scope>NUCLEOTIDE SEQUENCE [LARGE SCALE GENOMIC DNA]</scope>
</reference>
<evidence type="ECO:0000259" key="8">
    <source>
        <dbReference type="Pfam" id="PF00857"/>
    </source>
</evidence>
<keyword evidence="3" id="KW-0479">Metal-binding</keyword>
<evidence type="ECO:0000256" key="1">
    <source>
        <dbReference type="ARBA" id="ARBA00006336"/>
    </source>
</evidence>
<dbReference type="Proteomes" id="UP000239250">
    <property type="component" value="Chromosome"/>
</dbReference>
<dbReference type="GO" id="GO:0019363">
    <property type="term" value="P:pyridine nucleotide biosynthetic process"/>
    <property type="evidence" value="ECO:0007669"/>
    <property type="project" value="UniProtKB-KW"/>
</dbReference>
<protein>
    <recommendedName>
        <fullName evidence="6">nicotinamidase</fullName>
        <ecNumber evidence="6">3.5.1.19</ecNumber>
    </recommendedName>
    <alternativeName>
        <fullName evidence="7">Nicotinamide deamidase</fullName>
    </alternativeName>
</protein>